<keyword evidence="2" id="KW-1185">Reference proteome</keyword>
<name>A0A4R1QBG4_9BACL</name>
<evidence type="ECO:0008006" key="3">
    <source>
        <dbReference type="Google" id="ProtNLM"/>
    </source>
</evidence>
<sequence>MTIAEIHGKLPEYEGMEDLLTSDVFSTFKYLPVELAFIPFLKRAVNFCTGETINYSFDDVIKADYIFWPKTSYFKREPDLLILLTRRNQSPISIVVEAKYRSGKSNVNRENDLQELQLLDGDQLAEQYYELVNKNFNIAQPYKELLMESKDRFLLFVTAHDALPKNVTNETEKILGKIGLCDEDTMHFYWVNWQAAWSVADEALNNEANIPLGFKLMLADLKVLLERKGLRPFNGFSHPNQNVLFKDFYFWGEEKMKLGKEIKNIYDAMLKICTEASHFISVVNDLFVKYGWNPVGGNGVMWDRSTHYAQPRFWLPYFQQRVFSTEQDPTKGVGINIIFDEAYGNLTNTIPFVSCCYIETENSIPLNKCDEIYCAGWSETSEVLDEKHSKLYQTIHPNRMSIVNYFLPLDVLSNQQAVESYIIKPLIELYKGNTTKAYELIQSVCLTREELSS</sequence>
<protein>
    <recommendedName>
        <fullName evidence="3">PD-(D/E)XK nuclease superfamily protein</fullName>
    </recommendedName>
</protein>
<dbReference type="OrthoDB" id="2989588at2"/>
<dbReference type="RefSeq" id="WP_132949129.1">
    <property type="nucleotide sequence ID" value="NZ_BSVG01000008.1"/>
</dbReference>
<proteinExistence type="predicted"/>
<evidence type="ECO:0000313" key="2">
    <source>
        <dbReference type="Proteomes" id="UP000295658"/>
    </source>
</evidence>
<dbReference type="EMBL" id="SLUL01000013">
    <property type="protein sequence ID" value="TCL47052.1"/>
    <property type="molecule type" value="Genomic_DNA"/>
</dbReference>
<accession>A0A4R1QBG4</accession>
<dbReference type="Proteomes" id="UP000295658">
    <property type="component" value="Unassembled WGS sequence"/>
</dbReference>
<gene>
    <name evidence="1" type="ORF">EDD69_11358</name>
</gene>
<dbReference type="AlphaFoldDB" id="A0A4R1QBG4"/>
<reference evidence="1 2" key="1">
    <citation type="submission" date="2019-03" db="EMBL/GenBank/DDBJ databases">
        <title>Genomic Encyclopedia of Type Strains, Phase IV (KMG-IV): sequencing the most valuable type-strain genomes for metagenomic binning, comparative biology and taxonomic classification.</title>
        <authorList>
            <person name="Goeker M."/>
        </authorList>
    </citation>
    <scope>NUCLEOTIDE SEQUENCE [LARGE SCALE GENOMIC DNA]</scope>
    <source>
        <strain evidence="1 2">DSM 24979</strain>
    </source>
</reference>
<evidence type="ECO:0000313" key="1">
    <source>
        <dbReference type="EMBL" id="TCL47052.1"/>
    </source>
</evidence>
<comment type="caution">
    <text evidence="1">The sequence shown here is derived from an EMBL/GenBank/DDBJ whole genome shotgun (WGS) entry which is preliminary data.</text>
</comment>
<organism evidence="1 2">
    <name type="scientific">Thermolongibacillus altinsuensis</name>
    <dbReference type="NCBI Taxonomy" id="575256"/>
    <lineage>
        <taxon>Bacteria</taxon>
        <taxon>Bacillati</taxon>
        <taxon>Bacillota</taxon>
        <taxon>Bacilli</taxon>
        <taxon>Bacillales</taxon>
        <taxon>Anoxybacillaceae</taxon>
        <taxon>Thermolongibacillus</taxon>
    </lineage>
</organism>